<feature type="signal peptide" evidence="2">
    <location>
        <begin position="1"/>
        <end position="21"/>
    </location>
</feature>
<sequence length="305" mass="33659">MRRFYFSTILLGLSFTTILHAQTQISFENSEGYALSTINGQNGWQVWSANNNFPSTGVTVVNTLSSNGTNSVHMVSNGSAQNECGFRKDISSFVTGNDNEISFDHYIDALGGSGFGIVVFKSTNTTIDLANLTAYLSIDYQTGRVVILNPASSFVSTNTFISANQWHSFKIVIKKSTNILQYYVDGALVYSGTLGANKNIGVLDFIFNDKGSGFHVDNVKVTNLDNLSIHEISQKNQVSFYPNPAKSELSLKGINKAADYAIYSIDGKLVQKGNYQPEKRIDIQELIPGTYIFKINDENIKFLKE</sequence>
<organism evidence="4 5">
    <name type="scientific">Chryseobacterium oryctis</name>
    <dbReference type="NCBI Taxonomy" id="2952618"/>
    <lineage>
        <taxon>Bacteria</taxon>
        <taxon>Pseudomonadati</taxon>
        <taxon>Bacteroidota</taxon>
        <taxon>Flavobacteriia</taxon>
        <taxon>Flavobacteriales</taxon>
        <taxon>Weeksellaceae</taxon>
        <taxon>Chryseobacterium group</taxon>
        <taxon>Chryseobacterium</taxon>
    </lineage>
</organism>
<dbReference type="Gene3D" id="2.60.120.200">
    <property type="match status" value="1"/>
</dbReference>
<feature type="chain" id="PRO_5045917048" evidence="2">
    <location>
        <begin position="22"/>
        <end position="305"/>
    </location>
</feature>
<evidence type="ECO:0000313" key="4">
    <source>
        <dbReference type="EMBL" id="MCW3161730.1"/>
    </source>
</evidence>
<accession>A0ABT3HPL1</accession>
<name>A0ABT3HPL1_9FLAO</name>
<dbReference type="SUPFAM" id="SSF49899">
    <property type="entry name" value="Concanavalin A-like lectins/glucanases"/>
    <property type="match status" value="1"/>
</dbReference>
<proteinExistence type="predicted"/>
<dbReference type="Pfam" id="PF18962">
    <property type="entry name" value="Por_Secre_tail"/>
    <property type="match status" value="1"/>
</dbReference>
<protein>
    <submittedName>
        <fullName evidence="4">T9SS type A sorting domain-containing protein</fullName>
    </submittedName>
</protein>
<gene>
    <name evidence="4" type="ORF">OH806_10700</name>
</gene>
<keyword evidence="1 2" id="KW-0732">Signal</keyword>
<keyword evidence="5" id="KW-1185">Reference proteome</keyword>
<feature type="domain" description="Secretion system C-terminal sorting" evidence="3">
    <location>
        <begin position="241"/>
        <end position="302"/>
    </location>
</feature>
<reference evidence="4" key="1">
    <citation type="submission" date="2022-10" db="EMBL/GenBank/DDBJ databases">
        <title>Chryseobacterium babae sp. nov. isolated from the gut of the beetle Oryctes rhinoceros, and Chryseobacterium kimseyorum sp. nov., isolated from a stick insect rearing cage.</title>
        <authorList>
            <person name="Shelomi M."/>
            <person name="Han C.-J."/>
            <person name="Chen W.-M."/>
            <person name="Chen H.-K."/>
            <person name="Liaw S.-J."/>
            <person name="Muhle E."/>
            <person name="Clermont D."/>
        </authorList>
    </citation>
    <scope>NUCLEOTIDE SEQUENCE</scope>
    <source>
        <strain evidence="4">WLa1L2M3</strain>
    </source>
</reference>
<dbReference type="EMBL" id="JAPDHV010000004">
    <property type="protein sequence ID" value="MCW3161730.1"/>
    <property type="molecule type" value="Genomic_DNA"/>
</dbReference>
<evidence type="ECO:0000259" key="3">
    <source>
        <dbReference type="Pfam" id="PF18962"/>
    </source>
</evidence>
<dbReference type="Proteomes" id="UP001163719">
    <property type="component" value="Unassembled WGS sequence"/>
</dbReference>
<dbReference type="InterPro" id="IPR026444">
    <property type="entry name" value="Secre_tail"/>
</dbReference>
<evidence type="ECO:0000256" key="1">
    <source>
        <dbReference type="ARBA" id="ARBA00022729"/>
    </source>
</evidence>
<dbReference type="InterPro" id="IPR013320">
    <property type="entry name" value="ConA-like_dom_sf"/>
</dbReference>
<dbReference type="NCBIfam" id="TIGR04183">
    <property type="entry name" value="Por_Secre_tail"/>
    <property type="match status" value="1"/>
</dbReference>
<evidence type="ECO:0000313" key="5">
    <source>
        <dbReference type="Proteomes" id="UP001163719"/>
    </source>
</evidence>
<comment type="caution">
    <text evidence="4">The sequence shown here is derived from an EMBL/GenBank/DDBJ whole genome shotgun (WGS) entry which is preliminary data.</text>
</comment>
<dbReference type="RefSeq" id="WP_264743673.1">
    <property type="nucleotide sequence ID" value="NZ_JAPDHV010000004.1"/>
</dbReference>
<evidence type="ECO:0000256" key="2">
    <source>
        <dbReference type="SAM" id="SignalP"/>
    </source>
</evidence>